<evidence type="ECO:0000256" key="3">
    <source>
        <dbReference type="ARBA" id="ARBA00011738"/>
    </source>
</evidence>
<dbReference type="PANTHER" id="PTHR36541">
    <property type="entry name" value="SUPEROXIDE REDUCTASE-RELATED"/>
    <property type="match status" value="1"/>
</dbReference>
<dbReference type="NCBIfam" id="TIGR00319">
    <property type="entry name" value="desulf_FeS4"/>
    <property type="match status" value="1"/>
</dbReference>
<dbReference type="GO" id="GO:0050605">
    <property type="term" value="F:superoxide reductase activity"/>
    <property type="evidence" value="ECO:0007669"/>
    <property type="project" value="UniProtKB-EC"/>
</dbReference>
<reference evidence="19" key="1">
    <citation type="submission" date="2010-12" db="EMBL/GenBank/DDBJ databases">
        <title>Complete sequence of Desulfovibrio aespoeensis Aspo-2.</title>
        <authorList>
            <consortium name="US DOE Joint Genome Institute"/>
            <person name="Lucas S."/>
            <person name="Copeland A."/>
            <person name="Lapidus A."/>
            <person name="Cheng J.-F."/>
            <person name="Goodwin L."/>
            <person name="Pitluck S."/>
            <person name="Chertkov O."/>
            <person name="Misra M."/>
            <person name="Detter J.C."/>
            <person name="Han C."/>
            <person name="Tapia R."/>
            <person name="Land M."/>
            <person name="Hauser L."/>
            <person name="Kyrpides N."/>
            <person name="Ivanova N."/>
            <person name="Ovchinnikova G."/>
            <person name="Pedersen K."/>
            <person name="Jagevall S."/>
            <person name="Hazen T."/>
            <person name="Woyke T."/>
        </authorList>
    </citation>
    <scope>NUCLEOTIDE SEQUENCE [LARGE SCALE GENOMIC DNA]</scope>
    <source>
        <strain evidence="19">ATCC 700646 / DSM 10631 / Aspo-2</strain>
    </source>
</reference>
<evidence type="ECO:0000256" key="8">
    <source>
        <dbReference type="ARBA" id="ARBA00022723"/>
    </source>
</evidence>
<evidence type="ECO:0000256" key="4">
    <source>
        <dbReference type="ARBA" id="ARBA00012679"/>
    </source>
</evidence>
<evidence type="ECO:0000256" key="5">
    <source>
        <dbReference type="ARBA" id="ARBA00014839"/>
    </source>
</evidence>
<keyword evidence="10" id="KW-0560">Oxidoreductase</keyword>
<dbReference type="NCBIfam" id="TIGR00320">
    <property type="entry name" value="dfx_rbo"/>
    <property type="match status" value="1"/>
</dbReference>
<sequence>MGIKLGEVYKCNVCGNIVMAIHEGKGDLVCCGEDMKLMKENTVDAAVEKHVPVWTRDGDKITVKVGSVAHPMEEKHYIEWIEVMVGDTVMTKLLKPGQAPEAEFCICGLKGDVSVREYCNIHGLWAAKK</sequence>
<evidence type="ECO:0000313" key="19">
    <source>
        <dbReference type="Proteomes" id="UP000002191"/>
    </source>
</evidence>
<evidence type="ECO:0000256" key="9">
    <source>
        <dbReference type="ARBA" id="ARBA00022982"/>
    </source>
</evidence>
<protein>
    <recommendedName>
        <fullName evidence="5">Desulfoferrodoxin</fullName>
        <ecNumber evidence="4">1.15.1.2</ecNumber>
    </recommendedName>
    <alternativeName>
        <fullName evidence="13">Superoxide reductase</fullName>
    </alternativeName>
</protein>
<keyword evidence="7" id="KW-0216">Detoxification</keyword>
<dbReference type="PANTHER" id="PTHR36541:SF1">
    <property type="entry name" value="SUPEROXIDE REDUCTASE-RELATED"/>
    <property type="match status" value="1"/>
</dbReference>
<comment type="catalytic activity">
    <reaction evidence="14">
        <text>reduced [rubredoxin] + superoxide + 2 H(+) = oxidized [rubredoxin] + H2O2</text>
        <dbReference type="Rhea" id="RHEA:21324"/>
        <dbReference type="Rhea" id="RHEA-COMP:10302"/>
        <dbReference type="Rhea" id="RHEA-COMP:10303"/>
        <dbReference type="ChEBI" id="CHEBI:15378"/>
        <dbReference type="ChEBI" id="CHEBI:16240"/>
        <dbReference type="ChEBI" id="CHEBI:18421"/>
        <dbReference type="ChEBI" id="CHEBI:29033"/>
        <dbReference type="ChEBI" id="CHEBI:29034"/>
        <dbReference type="EC" id="1.15.1.2"/>
    </reaction>
</comment>
<dbReference type="SUPFAM" id="SSF57802">
    <property type="entry name" value="Rubredoxin-like"/>
    <property type="match status" value="1"/>
</dbReference>
<keyword evidence="11 15" id="KW-0408">Iron</keyword>
<dbReference type="Gene3D" id="2.20.28.100">
    <property type="entry name" value="Desulphoferrodoxin, N-terminal domain"/>
    <property type="match status" value="1"/>
</dbReference>
<organism evidence="18 19">
    <name type="scientific">Pseudodesulfovibrio aespoeensis (strain ATCC 700646 / DSM 10631 / Aspo-2)</name>
    <name type="common">Desulfovibrio aespoeensis</name>
    <dbReference type="NCBI Taxonomy" id="643562"/>
    <lineage>
        <taxon>Bacteria</taxon>
        <taxon>Pseudomonadati</taxon>
        <taxon>Thermodesulfobacteriota</taxon>
        <taxon>Desulfovibrionia</taxon>
        <taxon>Desulfovibrionales</taxon>
        <taxon>Desulfovibrionaceae</taxon>
    </lineage>
</organism>
<feature type="binding site" evidence="15">
    <location>
        <position position="11"/>
    </location>
    <ligand>
        <name>Fe cation</name>
        <dbReference type="ChEBI" id="CHEBI:24875"/>
        <label>1</label>
    </ligand>
</feature>
<evidence type="ECO:0000256" key="2">
    <source>
        <dbReference type="ARBA" id="ARBA00005941"/>
    </source>
</evidence>
<dbReference type="Proteomes" id="UP000002191">
    <property type="component" value="Chromosome"/>
</dbReference>
<dbReference type="InterPro" id="IPR004462">
    <property type="entry name" value="Desulfoferrodoxin_N"/>
</dbReference>
<evidence type="ECO:0000256" key="10">
    <source>
        <dbReference type="ARBA" id="ARBA00023002"/>
    </source>
</evidence>
<accession>E6VR95</accession>
<comment type="cofactor">
    <cofactor evidence="1">
        <name>Cu(2+)</name>
        <dbReference type="ChEBI" id="CHEBI:29036"/>
    </cofactor>
</comment>
<comment type="cofactor">
    <cofactor evidence="15">
        <name>Fe(3+)</name>
        <dbReference type="ChEBI" id="CHEBI:29034"/>
    </cofactor>
    <text evidence="15">Binds 1 Fe(3+) ion per subunit. The iron ion 1 is coordinated via 4 cysteine residues.</text>
</comment>
<proteinExistence type="inferred from homology"/>
<feature type="binding site" evidence="15">
    <location>
        <position position="50"/>
    </location>
    <ligand>
        <name>Fe cation</name>
        <dbReference type="ChEBI" id="CHEBI:24875"/>
        <label>1</label>
    </ligand>
</feature>
<feature type="binding site" evidence="15">
    <location>
        <position position="122"/>
    </location>
    <ligand>
        <name>Fe cation</name>
        <dbReference type="ChEBI" id="CHEBI:24875"/>
        <label>1</label>
    </ligand>
</feature>
<dbReference type="InterPro" id="IPR002742">
    <property type="entry name" value="Desulfoferrodoxin_Fe-bd_dom"/>
</dbReference>
<dbReference type="InterPro" id="IPR004793">
    <property type="entry name" value="Desulfoferrodoxin_rbo"/>
</dbReference>
<evidence type="ECO:0000256" key="14">
    <source>
        <dbReference type="ARBA" id="ARBA00047448"/>
    </source>
</evidence>
<feature type="binding site" evidence="15">
    <location>
        <position position="30"/>
    </location>
    <ligand>
        <name>Fe cation</name>
        <dbReference type="ChEBI" id="CHEBI:24875"/>
        <label>1</label>
    </ligand>
</feature>
<dbReference type="STRING" id="643562.Daes_0807"/>
<dbReference type="HOGENOM" id="CLU_118960_1_0_7"/>
<gene>
    <name evidence="18" type="ordered locus">Daes_0807</name>
</gene>
<dbReference type="EC" id="1.15.1.2" evidence="4"/>
<dbReference type="Gene3D" id="2.60.40.730">
    <property type="entry name" value="SOR catalytic domain"/>
    <property type="match status" value="1"/>
</dbReference>
<feature type="domain" description="Desulfoferrodoxin N-terminal" evidence="17">
    <location>
        <begin position="6"/>
        <end position="38"/>
    </location>
</feature>
<evidence type="ECO:0000256" key="15">
    <source>
        <dbReference type="PIRSR" id="PIRSR604793-1"/>
    </source>
</evidence>
<dbReference type="Pfam" id="PF01880">
    <property type="entry name" value="Desulfoferrodox"/>
    <property type="match status" value="1"/>
</dbReference>
<feature type="binding site" evidence="15">
    <location>
        <position position="14"/>
    </location>
    <ligand>
        <name>Fe cation</name>
        <dbReference type="ChEBI" id="CHEBI:24875"/>
        <label>1</label>
    </ligand>
</feature>
<dbReference type="eggNOG" id="COG2033">
    <property type="taxonomic scope" value="Bacteria"/>
</dbReference>
<comment type="function">
    <text evidence="12">Catalyzes the one-electron reduction of superoxide anion radical to hydrogen peroxide at a nonheme ferrous iron center. Plays a fundamental role in case of oxidative stress via its superoxide detoxification activity.</text>
</comment>
<feature type="binding site" evidence="15">
    <location>
        <position position="70"/>
    </location>
    <ligand>
        <name>Fe cation</name>
        <dbReference type="ChEBI" id="CHEBI:24875"/>
        <label>1</label>
    </ligand>
</feature>
<dbReference type="GO" id="GO:0019430">
    <property type="term" value="P:removal of superoxide radicals"/>
    <property type="evidence" value="ECO:0007669"/>
    <property type="project" value="InterPro"/>
</dbReference>
<evidence type="ECO:0000256" key="7">
    <source>
        <dbReference type="ARBA" id="ARBA00022575"/>
    </source>
</evidence>
<dbReference type="RefSeq" id="WP_013513755.1">
    <property type="nucleotide sequence ID" value="NC_014844.1"/>
</dbReference>
<dbReference type="OrthoDB" id="9814936at2"/>
<evidence type="ECO:0000256" key="11">
    <source>
        <dbReference type="ARBA" id="ARBA00023004"/>
    </source>
</evidence>
<evidence type="ECO:0000313" key="18">
    <source>
        <dbReference type="EMBL" id="ADU61824.1"/>
    </source>
</evidence>
<dbReference type="NCBIfam" id="TIGR00332">
    <property type="entry name" value="neela_ferrous"/>
    <property type="match status" value="1"/>
</dbReference>
<keyword evidence="9" id="KW-0249">Electron transport</keyword>
<feature type="domain" description="Desulfoferrodoxin ferrous iron-binding" evidence="16">
    <location>
        <begin position="43"/>
        <end position="127"/>
    </location>
</feature>
<name>E6VR95_PSEA9</name>
<dbReference type="KEGG" id="das:Daes_0807"/>
<keyword evidence="19" id="KW-1185">Reference proteome</keyword>
<keyword evidence="8 15" id="KW-0479">Metal-binding</keyword>
<dbReference type="Pfam" id="PF06397">
    <property type="entry name" value="Desulfoferrod_N"/>
    <property type="match status" value="1"/>
</dbReference>
<evidence type="ECO:0000256" key="6">
    <source>
        <dbReference type="ARBA" id="ARBA00022448"/>
    </source>
</evidence>
<dbReference type="InterPro" id="IPR036073">
    <property type="entry name" value="Desulfoferrodoxin_Fe-bd_dom_sf"/>
</dbReference>
<comment type="cofactor">
    <cofactor evidence="15">
        <name>Fe(2+)</name>
        <dbReference type="ChEBI" id="CHEBI:29033"/>
    </cofactor>
    <text evidence="15">Binds 1 Fe(2+) ion per subunit. The iron ion 2 is coordinated via four histidines and one cysteine residue.</text>
</comment>
<dbReference type="CDD" id="cd00974">
    <property type="entry name" value="DSRD"/>
    <property type="match status" value="1"/>
</dbReference>
<dbReference type="InterPro" id="IPR038094">
    <property type="entry name" value="Desulfoferrodoxin_N_sf"/>
</dbReference>
<dbReference type="InterPro" id="IPR051233">
    <property type="entry name" value="Desulfoferrodoxin_SOR"/>
</dbReference>
<evidence type="ECO:0000256" key="1">
    <source>
        <dbReference type="ARBA" id="ARBA00001973"/>
    </source>
</evidence>
<dbReference type="EMBL" id="CP002431">
    <property type="protein sequence ID" value="ADU61824.1"/>
    <property type="molecule type" value="Genomic_DNA"/>
</dbReference>
<keyword evidence="6" id="KW-0813">Transport</keyword>
<evidence type="ECO:0000256" key="13">
    <source>
        <dbReference type="ARBA" id="ARBA00031398"/>
    </source>
</evidence>
<dbReference type="SUPFAM" id="SSF49367">
    <property type="entry name" value="Superoxide reductase-like"/>
    <property type="match status" value="1"/>
</dbReference>
<dbReference type="GO" id="GO:0005506">
    <property type="term" value="F:iron ion binding"/>
    <property type="evidence" value="ECO:0007669"/>
    <property type="project" value="InterPro"/>
</dbReference>
<evidence type="ECO:0000256" key="12">
    <source>
        <dbReference type="ARBA" id="ARBA00024690"/>
    </source>
</evidence>
<evidence type="ECO:0000259" key="17">
    <source>
        <dbReference type="Pfam" id="PF06397"/>
    </source>
</evidence>
<feature type="binding site" evidence="15">
    <location>
        <position position="119"/>
    </location>
    <ligand>
        <name>Fe cation</name>
        <dbReference type="ChEBI" id="CHEBI:24875"/>
        <label>2</label>
        <note>catalytic</note>
    </ligand>
</feature>
<reference evidence="18 19" key="2">
    <citation type="journal article" date="2014" name="Genome Announc.">
        <title>Complete Genome Sequence of the Subsurface, Mesophilic Sulfate-Reducing Bacterium Desulfovibrio aespoeensis Aspo-2.</title>
        <authorList>
            <person name="Pedersen K."/>
            <person name="Bengtsson A."/>
            <person name="Edlund J."/>
            <person name="Rabe L."/>
            <person name="Hazen T."/>
            <person name="Chakraborty R."/>
            <person name="Goodwin L."/>
            <person name="Shapiro N."/>
        </authorList>
    </citation>
    <scope>NUCLEOTIDE SEQUENCE [LARGE SCALE GENOMIC DNA]</scope>
    <source>
        <strain evidence="19">ATCC 700646 / DSM 10631 / Aspo-2</strain>
    </source>
</reference>
<comment type="similarity">
    <text evidence="2">Belongs to the desulfoferrodoxin family.</text>
</comment>
<dbReference type="AlphaFoldDB" id="E6VR95"/>
<feature type="binding site" evidence="15">
    <location>
        <position position="31"/>
    </location>
    <ligand>
        <name>Fe cation</name>
        <dbReference type="ChEBI" id="CHEBI:24875"/>
        <label>1</label>
    </ligand>
</feature>
<feature type="binding site" evidence="15">
    <location>
        <position position="76"/>
    </location>
    <ligand>
        <name>Fe cation</name>
        <dbReference type="ChEBI" id="CHEBI:24875"/>
        <label>1</label>
    </ligand>
</feature>
<evidence type="ECO:0000259" key="16">
    <source>
        <dbReference type="Pfam" id="PF01880"/>
    </source>
</evidence>
<comment type="subunit">
    <text evidence="3">Homodimer.</text>
</comment>